<dbReference type="OrthoDB" id="3197455at2"/>
<sequence length="293" mass="31784">MSSLTQLIESAPILPEVLRRACSVSAGSGLLDHDYALLASVLQLDIRWSAEVQGYATRHYSGENADRVVRRICAATARVQSGSLTLHDGVTQAGRVAPRRRQIDFHKAALYLSTEMATSLPVENVHGDQALDALLPASIKGLRRISGYTPTPAAVDTVHTLWSRVKEVLLDYPDLHFTSNAFAAMEAACPPSIPPASFTAVRRLLVGTRPDHRVAARPSILAAYSQRLWPTDWTLVRSHVADLIRADPAIGALSPTARDVAVRPYIRSLSARAPDPNHNPEGEMSNAILQVAL</sequence>
<proteinExistence type="predicted"/>
<protein>
    <submittedName>
        <fullName evidence="1">Uncharacterized protein</fullName>
    </submittedName>
</protein>
<dbReference type="GeneID" id="78373566"/>
<dbReference type="Proteomes" id="UP000032336">
    <property type="component" value="Unassembled WGS sequence"/>
</dbReference>
<name>A0A0D8FR28_9ACTN</name>
<dbReference type="AlphaFoldDB" id="A0A0D8FR28"/>
<dbReference type="RefSeq" id="WP_035390755.1">
    <property type="nucleotide sequence ID" value="NZ_JQKF01000030.1"/>
</dbReference>
<gene>
    <name evidence="1" type="ORF">FEAC_25470</name>
</gene>
<dbReference type="EMBL" id="JXUW01000031">
    <property type="protein sequence ID" value="KJE75705.1"/>
    <property type="molecule type" value="Genomic_DNA"/>
</dbReference>
<accession>A0A0D8FR28</accession>
<evidence type="ECO:0000313" key="2">
    <source>
        <dbReference type="Proteomes" id="UP000032336"/>
    </source>
</evidence>
<organism evidence="1 2">
    <name type="scientific">Ferrimicrobium acidiphilum DSM 19497</name>
    <dbReference type="NCBI Taxonomy" id="1121877"/>
    <lineage>
        <taxon>Bacteria</taxon>
        <taxon>Bacillati</taxon>
        <taxon>Actinomycetota</taxon>
        <taxon>Acidimicrobiia</taxon>
        <taxon>Acidimicrobiales</taxon>
        <taxon>Acidimicrobiaceae</taxon>
        <taxon>Ferrimicrobium</taxon>
    </lineage>
</organism>
<reference evidence="1 2" key="1">
    <citation type="submission" date="2015-01" db="EMBL/GenBank/DDBJ databases">
        <title>Draft genome of the acidophilic iron oxidizer Ferrimicrobium acidiphilum strain T23.</title>
        <authorList>
            <person name="Poehlein A."/>
            <person name="Eisen S."/>
            <person name="Schloemann M."/>
            <person name="Johnson B.D."/>
            <person name="Daniel R."/>
            <person name="Muehling M."/>
        </authorList>
    </citation>
    <scope>NUCLEOTIDE SEQUENCE [LARGE SCALE GENOMIC DNA]</scope>
    <source>
        <strain evidence="1 2">T23</strain>
    </source>
</reference>
<evidence type="ECO:0000313" key="1">
    <source>
        <dbReference type="EMBL" id="KJE75705.1"/>
    </source>
</evidence>
<keyword evidence="2" id="KW-1185">Reference proteome</keyword>
<comment type="caution">
    <text evidence="1">The sequence shown here is derived from an EMBL/GenBank/DDBJ whole genome shotgun (WGS) entry which is preliminary data.</text>
</comment>